<dbReference type="EMBL" id="QXFV01001967">
    <property type="protein sequence ID" value="KAE8995096.1"/>
    <property type="molecule type" value="Genomic_DNA"/>
</dbReference>
<comment type="caution">
    <text evidence="2">The sequence shown here is derived from an EMBL/GenBank/DDBJ whole genome shotgun (WGS) entry which is preliminary data.</text>
</comment>
<dbReference type="EMBL" id="QXFU01001310">
    <property type="protein sequence ID" value="KAE9005256.1"/>
    <property type="molecule type" value="Genomic_DNA"/>
</dbReference>
<evidence type="ECO:0000313" key="4">
    <source>
        <dbReference type="EMBL" id="KAE9321206.1"/>
    </source>
</evidence>
<sequence>MLVAIAAILVSAIGLVSANTARETKTASPQSPLSAYVLRAGRSLRFDDGVDADNESLA</sequence>
<dbReference type="Proteomes" id="UP000429607">
    <property type="component" value="Unassembled WGS sequence"/>
</dbReference>
<dbReference type="AlphaFoldDB" id="A0A6A3JJ02"/>
<keyword evidence="1" id="KW-0732">Signal</keyword>
<evidence type="ECO:0000256" key="1">
    <source>
        <dbReference type="SAM" id="SignalP"/>
    </source>
</evidence>
<accession>A0A6A3JJ02</accession>
<evidence type="ECO:0000313" key="5">
    <source>
        <dbReference type="Proteomes" id="UP000429607"/>
    </source>
</evidence>
<evidence type="ECO:0000313" key="3">
    <source>
        <dbReference type="EMBL" id="KAE9005256.1"/>
    </source>
</evidence>
<gene>
    <name evidence="2" type="ORF">PR001_g20205</name>
    <name evidence="3" type="ORF">PR002_g16816</name>
    <name evidence="4" type="ORF">PR003_g17526</name>
</gene>
<protein>
    <recommendedName>
        <fullName evidence="8">RxLR effector protein</fullName>
    </recommendedName>
</protein>
<name>A0A6A3JJ02_9STRA</name>
<evidence type="ECO:0000313" key="7">
    <source>
        <dbReference type="Proteomes" id="UP000435112"/>
    </source>
</evidence>
<evidence type="ECO:0008006" key="8">
    <source>
        <dbReference type="Google" id="ProtNLM"/>
    </source>
</evidence>
<dbReference type="Proteomes" id="UP000435112">
    <property type="component" value="Unassembled WGS sequence"/>
</dbReference>
<keyword evidence="6" id="KW-1185">Reference proteome</keyword>
<proteinExistence type="predicted"/>
<evidence type="ECO:0000313" key="6">
    <source>
        <dbReference type="Proteomes" id="UP000434957"/>
    </source>
</evidence>
<feature type="chain" id="PRO_5036164594" description="RxLR effector protein" evidence="1">
    <location>
        <begin position="19"/>
        <end position="58"/>
    </location>
</feature>
<dbReference type="Proteomes" id="UP000434957">
    <property type="component" value="Unassembled WGS sequence"/>
</dbReference>
<feature type="signal peptide" evidence="1">
    <location>
        <begin position="1"/>
        <end position="18"/>
    </location>
</feature>
<reference evidence="5 7" key="1">
    <citation type="submission" date="2018-09" db="EMBL/GenBank/DDBJ databases">
        <title>Genomic investigation of the strawberry pathogen Phytophthora fragariae indicates pathogenicity is determined by transcriptional variation in three key races.</title>
        <authorList>
            <person name="Adams T.M."/>
            <person name="Armitage A.D."/>
            <person name="Sobczyk M.K."/>
            <person name="Bates H.J."/>
            <person name="Dunwell J.M."/>
            <person name="Nellist C.F."/>
            <person name="Harrison R.J."/>
        </authorList>
    </citation>
    <scope>NUCLEOTIDE SEQUENCE [LARGE SCALE GENOMIC DNA]</scope>
    <source>
        <strain evidence="2 5">SCRP249</strain>
        <strain evidence="3 7">SCRP324</strain>
        <strain evidence="4 6">SCRP333</strain>
    </source>
</reference>
<evidence type="ECO:0000313" key="2">
    <source>
        <dbReference type="EMBL" id="KAE8995096.1"/>
    </source>
</evidence>
<dbReference type="EMBL" id="QXFT01001346">
    <property type="protein sequence ID" value="KAE9321206.1"/>
    <property type="molecule type" value="Genomic_DNA"/>
</dbReference>
<organism evidence="2 5">
    <name type="scientific">Phytophthora rubi</name>
    <dbReference type="NCBI Taxonomy" id="129364"/>
    <lineage>
        <taxon>Eukaryota</taxon>
        <taxon>Sar</taxon>
        <taxon>Stramenopiles</taxon>
        <taxon>Oomycota</taxon>
        <taxon>Peronosporomycetes</taxon>
        <taxon>Peronosporales</taxon>
        <taxon>Peronosporaceae</taxon>
        <taxon>Phytophthora</taxon>
    </lineage>
</organism>